<evidence type="ECO:0000313" key="3">
    <source>
        <dbReference type="Proteomes" id="UP000198867"/>
    </source>
</evidence>
<dbReference type="Gene3D" id="3.90.950.20">
    <property type="entry name" value="CinA-like"/>
    <property type="match status" value="1"/>
</dbReference>
<accession>A0A1I5DMW3</accession>
<keyword evidence="3" id="KW-1185">Reference proteome</keyword>
<dbReference type="Proteomes" id="UP000198867">
    <property type="component" value="Unassembled WGS sequence"/>
</dbReference>
<dbReference type="SUPFAM" id="SSF142433">
    <property type="entry name" value="CinA-like"/>
    <property type="match status" value="1"/>
</dbReference>
<gene>
    <name evidence="2" type="ORF">SAMN05216219_2998</name>
</gene>
<dbReference type="InterPro" id="IPR036653">
    <property type="entry name" value="CinA-like_C"/>
</dbReference>
<reference evidence="3" key="1">
    <citation type="submission" date="2016-10" db="EMBL/GenBank/DDBJ databases">
        <authorList>
            <person name="Varghese N."/>
            <person name="Submissions S."/>
        </authorList>
    </citation>
    <scope>NUCLEOTIDE SEQUENCE [LARGE SCALE GENOMIC DNA]</scope>
    <source>
        <strain evidence="3">CGMCC 1.11101</strain>
    </source>
</reference>
<sequence>MGEPRLADKNEGMTSPDPSEAQAAALAESIANAVDGTTFRIAVAESLTGGLLASRLAAAPNSSSWFAGGVVAYMTETKHRVLDVGPGPVVSARAAEQMATGVARLLGANLSLSVTGVGGPDKQDGREVGTVFIGIHSPRGELHVAERQLGGSPEEIVDSAIVAALRLLESRVHALVQQNARSH</sequence>
<organism evidence="2 3">
    <name type="scientific">Mycetocola miduiensis</name>
    <dbReference type="NCBI Taxonomy" id="995034"/>
    <lineage>
        <taxon>Bacteria</taxon>
        <taxon>Bacillati</taxon>
        <taxon>Actinomycetota</taxon>
        <taxon>Actinomycetes</taxon>
        <taxon>Micrococcales</taxon>
        <taxon>Microbacteriaceae</taxon>
        <taxon>Mycetocola</taxon>
    </lineage>
</organism>
<name>A0A1I5DMW3_9MICO</name>
<dbReference type="STRING" id="995034.SAMN05216219_2998"/>
<evidence type="ECO:0000313" key="2">
    <source>
        <dbReference type="EMBL" id="SFO00615.1"/>
    </source>
</evidence>
<dbReference type="EMBL" id="FOVM01000010">
    <property type="protein sequence ID" value="SFO00615.1"/>
    <property type="molecule type" value="Genomic_DNA"/>
</dbReference>
<evidence type="ECO:0000259" key="1">
    <source>
        <dbReference type="Pfam" id="PF02464"/>
    </source>
</evidence>
<dbReference type="InterPro" id="IPR008136">
    <property type="entry name" value="CinA_C"/>
</dbReference>
<dbReference type="Pfam" id="PF02464">
    <property type="entry name" value="CinA"/>
    <property type="match status" value="1"/>
</dbReference>
<dbReference type="AlphaFoldDB" id="A0A1I5DMW3"/>
<protein>
    <submittedName>
        <fullName evidence="2">Nicotinamide-nucleotide amidase</fullName>
    </submittedName>
</protein>
<dbReference type="NCBIfam" id="TIGR00199">
    <property type="entry name" value="PncC_domain"/>
    <property type="match status" value="1"/>
</dbReference>
<feature type="domain" description="CinA C-terminal" evidence="1">
    <location>
        <begin position="25"/>
        <end position="170"/>
    </location>
</feature>
<proteinExistence type="predicted"/>